<dbReference type="InterPro" id="IPR043128">
    <property type="entry name" value="Rev_trsase/Diguanyl_cyclase"/>
</dbReference>
<dbReference type="SUPFAM" id="SSF50630">
    <property type="entry name" value="Acid proteases"/>
    <property type="match status" value="1"/>
</dbReference>
<dbReference type="SUPFAM" id="SSF57756">
    <property type="entry name" value="Retrovirus zinc finger-like domains"/>
    <property type="match status" value="1"/>
</dbReference>
<dbReference type="WormBase" id="SRAE_X000236400">
    <property type="protein sequence ID" value="SRP06214"/>
    <property type="gene ID" value="WBGene00267948"/>
</dbReference>
<keyword evidence="5" id="KW-0540">Nuclease</keyword>
<keyword evidence="2" id="KW-0645">Protease</keyword>
<evidence type="ECO:0000313" key="14">
    <source>
        <dbReference type="Proteomes" id="UP000035682"/>
    </source>
</evidence>
<evidence type="ECO:0000256" key="6">
    <source>
        <dbReference type="ARBA" id="ARBA00022750"/>
    </source>
</evidence>
<dbReference type="PANTHER" id="PTHR37984:SF5">
    <property type="entry name" value="PROTEIN NYNRIN-LIKE"/>
    <property type="match status" value="1"/>
</dbReference>
<dbReference type="Gene3D" id="3.10.10.10">
    <property type="entry name" value="HIV Type 1 Reverse Transcriptase, subunit A, domain 1"/>
    <property type="match status" value="1"/>
</dbReference>
<dbReference type="InterPro" id="IPR021109">
    <property type="entry name" value="Peptidase_aspartic_dom_sf"/>
</dbReference>
<evidence type="ECO:0000259" key="12">
    <source>
        <dbReference type="PROSITE" id="PS50158"/>
    </source>
</evidence>
<dbReference type="Pfam" id="PF17921">
    <property type="entry name" value="Integrase_H2C2"/>
    <property type="match status" value="1"/>
</dbReference>
<dbReference type="InterPro" id="IPR050951">
    <property type="entry name" value="Retrovirus_Pol_polyprotein"/>
</dbReference>
<evidence type="ECO:0000256" key="5">
    <source>
        <dbReference type="ARBA" id="ARBA00022722"/>
    </source>
</evidence>
<dbReference type="Proteomes" id="UP000035682">
    <property type="component" value="Unplaced"/>
</dbReference>
<keyword evidence="14" id="KW-1185">Reference proteome</keyword>
<evidence type="ECO:0000313" key="13">
    <source>
        <dbReference type="EMBL" id="CEF60629.1"/>
    </source>
</evidence>
<evidence type="ECO:0000256" key="10">
    <source>
        <dbReference type="PROSITE-ProRule" id="PRU00047"/>
    </source>
</evidence>
<dbReference type="Gene3D" id="3.30.70.270">
    <property type="match status" value="2"/>
</dbReference>
<keyword evidence="13" id="KW-0695">RNA-directed DNA polymerase</keyword>
<dbReference type="InterPro" id="IPR041588">
    <property type="entry name" value="Integrase_H2C2"/>
</dbReference>
<evidence type="ECO:0000256" key="2">
    <source>
        <dbReference type="ARBA" id="ARBA00022670"/>
    </source>
</evidence>
<dbReference type="EC" id="2.7.7.49" evidence="1"/>
<dbReference type="CTD" id="36385442"/>
<dbReference type="AlphaFoldDB" id="A0A090KZI5"/>
<dbReference type="Gene3D" id="2.40.70.10">
    <property type="entry name" value="Acid Proteases"/>
    <property type="match status" value="1"/>
</dbReference>
<feature type="region of interest" description="Disordered" evidence="11">
    <location>
        <begin position="1"/>
        <end position="23"/>
    </location>
</feature>
<evidence type="ECO:0000256" key="8">
    <source>
        <dbReference type="ARBA" id="ARBA00023125"/>
    </source>
</evidence>
<organism evidence="13">
    <name type="scientific">Strongyloides ratti</name>
    <name type="common">Parasitic roundworm</name>
    <dbReference type="NCBI Taxonomy" id="34506"/>
    <lineage>
        <taxon>Eukaryota</taxon>
        <taxon>Metazoa</taxon>
        <taxon>Ecdysozoa</taxon>
        <taxon>Nematoda</taxon>
        <taxon>Chromadorea</taxon>
        <taxon>Rhabditida</taxon>
        <taxon>Tylenchina</taxon>
        <taxon>Panagrolaimomorpha</taxon>
        <taxon>Strongyloidoidea</taxon>
        <taxon>Strongyloididae</taxon>
        <taxon>Strongyloides</taxon>
    </lineage>
</organism>
<name>A0A090KZI5_STRRB</name>
<feature type="region of interest" description="Disordered" evidence="11">
    <location>
        <begin position="287"/>
        <end position="319"/>
    </location>
</feature>
<dbReference type="Gene3D" id="1.10.340.70">
    <property type="match status" value="1"/>
</dbReference>
<dbReference type="CDD" id="cd01647">
    <property type="entry name" value="RT_LTR"/>
    <property type="match status" value="1"/>
</dbReference>
<reference evidence="14" key="1">
    <citation type="submission" date="2014-09" db="EMBL/GenBank/DDBJ databases">
        <authorList>
            <person name="Martin A.A."/>
        </authorList>
    </citation>
    <scope>NUCLEOTIDE SEQUENCE</scope>
    <source>
        <strain evidence="14">ED321</strain>
    </source>
</reference>
<evidence type="ECO:0000256" key="7">
    <source>
        <dbReference type="ARBA" id="ARBA00022759"/>
    </source>
</evidence>
<dbReference type="GO" id="GO:0003964">
    <property type="term" value="F:RNA-directed DNA polymerase activity"/>
    <property type="evidence" value="ECO:0007669"/>
    <property type="project" value="UniProtKB-KW"/>
</dbReference>
<evidence type="ECO:0000313" key="15">
    <source>
        <dbReference type="WBParaSite" id="SRAE_X000236400.1"/>
    </source>
</evidence>
<evidence type="ECO:0000256" key="3">
    <source>
        <dbReference type="ARBA" id="ARBA00022679"/>
    </source>
</evidence>
<gene>
    <name evidence="13 15 16" type="ORF">SRAE_X000236400</name>
</gene>
<evidence type="ECO:0000256" key="9">
    <source>
        <dbReference type="ARBA" id="ARBA00023268"/>
    </source>
</evidence>
<keyword evidence="6" id="KW-0064">Aspartyl protease</keyword>
<dbReference type="Pfam" id="PF00078">
    <property type="entry name" value="RVT_1"/>
    <property type="match status" value="1"/>
</dbReference>
<dbReference type="GO" id="GO:0004519">
    <property type="term" value="F:endonuclease activity"/>
    <property type="evidence" value="ECO:0007669"/>
    <property type="project" value="UniProtKB-KW"/>
</dbReference>
<feature type="domain" description="CCHC-type" evidence="12">
    <location>
        <begin position="319"/>
        <end position="335"/>
    </location>
</feature>
<dbReference type="SUPFAM" id="SSF56672">
    <property type="entry name" value="DNA/RNA polymerases"/>
    <property type="match status" value="1"/>
</dbReference>
<dbReference type="GO" id="GO:0006508">
    <property type="term" value="P:proteolysis"/>
    <property type="evidence" value="ECO:0007669"/>
    <property type="project" value="UniProtKB-KW"/>
</dbReference>
<keyword evidence="10" id="KW-0862">Zinc</keyword>
<dbReference type="GO" id="GO:0003677">
    <property type="term" value="F:DNA binding"/>
    <property type="evidence" value="ECO:0007669"/>
    <property type="project" value="UniProtKB-KW"/>
</dbReference>
<dbReference type="Pfam" id="PF17919">
    <property type="entry name" value="RT_RNaseH_2"/>
    <property type="match status" value="1"/>
</dbReference>
<evidence type="ECO:0000256" key="11">
    <source>
        <dbReference type="SAM" id="MobiDB-lite"/>
    </source>
</evidence>
<evidence type="ECO:0000313" key="16">
    <source>
        <dbReference type="WormBase" id="SRAE_X000236400"/>
    </source>
</evidence>
<dbReference type="InterPro" id="IPR036875">
    <property type="entry name" value="Znf_CCHC_sf"/>
</dbReference>
<keyword evidence="10" id="KW-0479">Metal-binding</keyword>
<dbReference type="RefSeq" id="XP_024499838.1">
    <property type="nucleotide sequence ID" value="XM_024645568.1"/>
</dbReference>
<reference evidence="15" key="3">
    <citation type="submission" date="2020-12" db="UniProtKB">
        <authorList>
            <consortium name="WormBaseParasite"/>
        </authorList>
    </citation>
    <scope>IDENTIFICATION</scope>
</reference>
<keyword evidence="10" id="KW-0863">Zinc-finger</keyword>
<dbReference type="InterPro" id="IPR001878">
    <property type="entry name" value="Znf_CCHC"/>
</dbReference>
<keyword evidence="7" id="KW-0378">Hydrolase</keyword>
<dbReference type="OrthoDB" id="420169at2759"/>
<dbReference type="GO" id="GO:0004190">
    <property type="term" value="F:aspartic-type endopeptidase activity"/>
    <property type="evidence" value="ECO:0007669"/>
    <property type="project" value="UniProtKB-KW"/>
</dbReference>
<feature type="compositionally biased region" description="Polar residues" evidence="11">
    <location>
        <begin position="288"/>
        <end position="299"/>
    </location>
</feature>
<keyword evidence="3" id="KW-0808">Transferase</keyword>
<keyword evidence="9" id="KW-0511">Multifunctional enzyme</keyword>
<dbReference type="GeneID" id="36385442"/>
<dbReference type="PANTHER" id="PTHR37984">
    <property type="entry name" value="PROTEIN CBG26694"/>
    <property type="match status" value="1"/>
</dbReference>
<dbReference type="GO" id="GO:0019899">
    <property type="term" value="F:enzyme binding"/>
    <property type="evidence" value="ECO:0007669"/>
    <property type="project" value="UniProtKB-ARBA"/>
</dbReference>
<keyword evidence="4" id="KW-0548">Nucleotidyltransferase</keyword>
<dbReference type="InterPro" id="IPR000477">
    <property type="entry name" value="RT_dom"/>
</dbReference>
<dbReference type="InterPro" id="IPR041577">
    <property type="entry name" value="RT_RNaseH_2"/>
</dbReference>
<dbReference type="GO" id="GO:0008270">
    <property type="term" value="F:zinc ion binding"/>
    <property type="evidence" value="ECO:0007669"/>
    <property type="project" value="UniProtKB-KW"/>
</dbReference>
<dbReference type="WBParaSite" id="SRAE_X000236400.1">
    <property type="protein sequence ID" value="SRAE_X000236400.1"/>
    <property type="gene ID" value="WBGene00267948"/>
</dbReference>
<dbReference type="PROSITE" id="PS50158">
    <property type="entry name" value="ZF_CCHC"/>
    <property type="match status" value="1"/>
</dbReference>
<evidence type="ECO:0000256" key="1">
    <source>
        <dbReference type="ARBA" id="ARBA00012493"/>
    </source>
</evidence>
<protein>
    <recommendedName>
        <fullName evidence="1">RNA-directed DNA polymerase</fullName>
        <ecNumber evidence="1">2.7.7.49</ecNumber>
    </recommendedName>
</protein>
<dbReference type="EMBL" id="LN609400">
    <property type="protein sequence ID" value="CEF60629.1"/>
    <property type="molecule type" value="Genomic_DNA"/>
</dbReference>
<accession>A0A090KZI5</accession>
<keyword evidence="8" id="KW-0238">DNA-binding</keyword>
<sequence>MEERNVLPSLNESFPKEEAMTAPSSDYDIVNQGNKAMTHYLNSSNLNGSDQSHSAVNLNQHGISQGVNFNHQGSTPDPGSAGLMELIQNPQALTSLIQLLQRLVPNDNRSTSFVTAQSPQPQPHAYKAFSGTEQSDRNCIHLSEEKKLETLIMLLDGKPLDDLELYPELLENYEDLVEHLQLNYNQKETRESAARELQLHLSVKPKRINDLDDYAAKLEKLVDTIERGASKESIMRRKLDFLVDSIPNECKSKCVGIKHSNFREAITYMKTIWSYDLTAVLSAKGHNSILNRNPNNASKSNDKQKRPDNPNGKDTSNIKCHGCGKTGHIRPRCPENTTNNKTGNNIINTGKYQVEKVQKKIEQLKKQELIAIEILVNEVKVVALCDTGTNVVTIHPDLAKYLGLKNNRTAHISTIAGKKCEKMSNHSLIVKYKDRSTTISETMIAMQPCSFSLYQLIIGNQVMKNLGLEIDIINLSVTTKKKAIHTSMMIQEKEETFDKTEFINSIKQRFPNSYAKFKGDAGPRKVYVEKMKFEKKSPAPMKMYSIPKNLKEEHTKLVKEMLNQGIIEHSSSTKIHPTLLLKKPNSEEYRFLFDGRLYNQLMIKINSYPNDANKIFLEIKDFTHISKIDLSNAFHQFSIHKENREYFAFNSQLGTMQYKRLIMRGKNSTILFQLAMERTFKEIKKYIKIFVDDVIILTSGSFDFHRSILFKFFNICNNLEMKVSLAKCQFNAKYIKFLSYKVGPRGITPCDESVDKLIRRYVPTSKKELYNFLQSASYFRRCLPNFASKTADLFTLAAGKNSKIEFSKENMEAFESIKEDLIKASKLAFYNPSFKTFLTTDASNNAVEAYLSQVDPSTNEERPIAFWSAKLPTTIKDRCPTYTELYAIEHALRYFGYLVANISLTIRSDHKSLGKIMTTSNKKYIELLHGIDSHFCHITYIPGCNNQVADLLSRLNDPKECNNINTSITSSPQAIKPSQLTESIAQLCNRMNIAEEQQRDVNIQHALNDGHINNFKIATHDQEIVKINFGGCEKIYLPLKLIHPILELAHDFNNHQGFKKMTKMLNSFYSPFFKKMIKDKVNSCDTCLKHNVIPTKHPIPKVIPSYEVMENLVMDFSGPHSEEGKYKEKYLLVIVDTSSKYL</sequence>
<dbReference type="InterPro" id="IPR043502">
    <property type="entry name" value="DNA/RNA_pol_sf"/>
</dbReference>
<evidence type="ECO:0000256" key="4">
    <source>
        <dbReference type="ARBA" id="ARBA00022695"/>
    </source>
</evidence>
<proteinExistence type="predicted"/>
<reference evidence="13" key="2">
    <citation type="submission" date="2014-09" db="EMBL/GenBank/DDBJ databases">
        <authorList>
            <person name="Aslett A.Martin."/>
        </authorList>
    </citation>
    <scope>NUCLEOTIDE SEQUENCE</scope>
    <source>
        <strain evidence="13">ED321 Heterogonic</strain>
    </source>
</reference>
<keyword evidence="7" id="KW-0255">Endonuclease</keyword>